<dbReference type="GO" id="GO:0010468">
    <property type="term" value="P:regulation of gene expression"/>
    <property type="evidence" value="ECO:0007669"/>
    <property type="project" value="TreeGrafter"/>
</dbReference>
<feature type="region of interest" description="Disordered" evidence="9">
    <location>
        <begin position="129"/>
        <end position="198"/>
    </location>
</feature>
<gene>
    <name evidence="11" type="primary">LOC116056500</name>
</gene>
<evidence type="ECO:0000313" key="12">
    <source>
        <dbReference type="Proteomes" id="UP000694568"/>
    </source>
</evidence>
<dbReference type="GO" id="GO:0005634">
    <property type="term" value="C:nucleus"/>
    <property type="evidence" value="ECO:0007669"/>
    <property type="project" value="UniProtKB-SubCell"/>
</dbReference>
<dbReference type="PROSITE" id="PS00028">
    <property type="entry name" value="ZINC_FINGER_C2H2_1"/>
    <property type="match status" value="6"/>
</dbReference>
<feature type="compositionally biased region" description="Basic and acidic residues" evidence="9">
    <location>
        <begin position="173"/>
        <end position="188"/>
    </location>
</feature>
<dbReference type="PANTHER" id="PTHR16515:SF66">
    <property type="entry name" value="C2H2-TYPE DOMAIN-CONTAINING PROTEIN"/>
    <property type="match status" value="1"/>
</dbReference>
<evidence type="ECO:0000259" key="10">
    <source>
        <dbReference type="PROSITE" id="PS50157"/>
    </source>
</evidence>
<dbReference type="GeneTree" id="ENSGT00940000162287"/>
<dbReference type="OrthoDB" id="6077919at2759"/>
<dbReference type="SUPFAM" id="SSF57667">
    <property type="entry name" value="beta-beta-alpha zinc fingers"/>
    <property type="match status" value="3"/>
</dbReference>
<dbReference type="InterPro" id="IPR050331">
    <property type="entry name" value="Zinc_finger"/>
</dbReference>
<dbReference type="KEGG" id="sluc:116056500"/>
<dbReference type="PANTHER" id="PTHR16515">
    <property type="entry name" value="PR DOMAIN ZINC FINGER PROTEIN"/>
    <property type="match status" value="1"/>
</dbReference>
<keyword evidence="12" id="KW-1185">Reference proteome</keyword>
<feature type="domain" description="C2H2-type" evidence="10">
    <location>
        <begin position="227"/>
        <end position="255"/>
    </location>
</feature>
<sequence length="392" mass="44583">MSTPLLLRAFVNERLKAAVEEIFQVFEQTIAKYEEEASSSHQEIDRLRGLLLEFVSNDKTDSSQSSICKEETPPEEHNCGQELSVFQRDPEPRHIKVEHHELWANQQQEEEQEFKDADVSYLPHSSVWEKNEQGDTKSTLQPQTQNSESEEQFQDETKSVQFMLPLALTSSSRTERKNESVQDGRVNERCAASLSSSQTQTEQSQRLFITSIESTELSHLNSVAPDYSCYLCDKSFSSNHHLINHAFRMHSIDADVLCAVCGKTLESTESLNVHLNSHKGSKCCHVCGKQCNSTTAMTEHMASHAGVKLHRCHVCGKECSRKGDLKIHMRIHTGEKPFCCSYCDKSFTHSGHLKKHMRSHTGERPHRCDICGRGFLQKAHLKYHLGTHTQKN</sequence>
<organism evidence="11 12">
    <name type="scientific">Sander lucioperca</name>
    <name type="common">Pike-perch</name>
    <name type="synonym">Perca lucioperca</name>
    <dbReference type="NCBI Taxonomy" id="283035"/>
    <lineage>
        <taxon>Eukaryota</taxon>
        <taxon>Metazoa</taxon>
        <taxon>Chordata</taxon>
        <taxon>Craniata</taxon>
        <taxon>Vertebrata</taxon>
        <taxon>Euteleostomi</taxon>
        <taxon>Actinopterygii</taxon>
        <taxon>Neopterygii</taxon>
        <taxon>Teleostei</taxon>
        <taxon>Neoteleostei</taxon>
        <taxon>Acanthomorphata</taxon>
        <taxon>Eupercaria</taxon>
        <taxon>Perciformes</taxon>
        <taxon>Percoidei</taxon>
        <taxon>Percidae</taxon>
        <taxon>Luciopercinae</taxon>
        <taxon>Sander</taxon>
    </lineage>
</organism>
<dbReference type="Proteomes" id="UP000694568">
    <property type="component" value="Unplaced"/>
</dbReference>
<evidence type="ECO:0000256" key="4">
    <source>
        <dbReference type="ARBA" id="ARBA00022771"/>
    </source>
</evidence>
<dbReference type="Ensembl" id="ENSSLUT00000028397.1">
    <property type="protein sequence ID" value="ENSSLUP00000027509.1"/>
    <property type="gene ID" value="ENSSLUG00000012481.1"/>
</dbReference>
<evidence type="ECO:0000256" key="9">
    <source>
        <dbReference type="SAM" id="MobiDB-lite"/>
    </source>
</evidence>
<dbReference type="Pfam" id="PF13912">
    <property type="entry name" value="zf-C2H2_6"/>
    <property type="match status" value="2"/>
</dbReference>
<keyword evidence="2" id="KW-0479">Metal-binding</keyword>
<protein>
    <submittedName>
        <fullName evidence="11">Zinc finger protein 37-like</fullName>
    </submittedName>
</protein>
<dbReference type="AlphaFoldDB" id="A0A8C9YKR2"/>
<dbReference type="SMART" id="SM00355">
    <property type="entry name" value="ZnF_C2H2"/>
    <property type="match status" value="6"/>
</dbReference>
<dbReference type="GO" id="GO:0008270">
    <property type="term" value="F:zinc ion binding"/>
    <property type="evidence" value="ECO:0007669"/>
    <property type="project" value="UniProtKB-KW"/>
</dbReference>
<dbReference type="RefSeq" id="XP_031164486.1">
    <property type="nucleotide sequence ID" value="XM_031308626.2"/>
</dbReference>
<reference evidence="11" key="2">
    <citation type="submission" date="2025-09" db="UniProtKB">
        <authorList>
            <consortium name="Ensembl"/>
        </authorList>
    </citation>
    <scope>IDENTIFICATION</scope>
</reference>
<dbReference type="InterPro" id="IPR036236">
    <property type="entry name" value="Znf_C2H2_sf"/>
</dbReference>
<dbReference type="FunFam" id="3.30.160.60:FF:000733">
    <property type="entry name" value="Zinc finger protein 236 variant"/>
    <property type="match status" value="1"/>
</dbReference>
<feature type="coiled-coil region" evidence="8">
    <location>
        <begin position="16"/>
        <end position="50"/>
    </location>
</feature>
<dbReference type="InterPro" id="IPR013087">
    <property type="entry name" value="Znf_C2H2_type"/>
</dbReference>
<evidence type="ECO:0000256" key="5">
    <source>
        <dbReference type="ARBA" id="ARBA00022833"/>
    </source>
</evidence>
<evidence type="ECO:0000256" key="6">
    <source>
        <dbReference type="ARBA" id="ARBA00023242"/>
    </source>
</evidence>
<feature type="domain" description="C2H2-type" evidence="10">
    <location>
        <begin position="338"/>
        <end position="365"/>
    </location>
</feature>
<feature type="domain" description="C2H2-type" evidence="10">
    <location>
        <begin position="256"/>
        <end position="283"/>
    </location>
</feature>
<feature type="domain" description="C2H2-type" evidence="10">
    <location>
        <begin position="366"/>
        <end position="392"/>
    </location>
</feature>
<proteinExistence type="predicted"/>
<evidence type="ECO:0000256" key="8">
    <source>
        <dbReference type="SAM" id="Coils"/>
    </source>
</evidence>
<evidence type="ECO:0000256" key="1">
    <source>
        <dbReference type="ARBA" id="ARBA00004123"/>
    </source>
</evidence>
<evidence type="ECO:0000256" key="3">
    <source>
        <dbReference type="ARBA" id="ARBA00022737"/>
    </source>
</evidence>
<dbReference type="PROSITE" id="PS50157">
    <property type="entry name" value="ZINC_FINGER_C2H2_2"/>
    <property type="match status" value="6"/>
</dbReference>
<evidence type="ECO:0000256" key="2">
    <source>
        <dbReference type="ARBA" id="ARBA00022723"/>
    </source>
</evidence>
<dbReference type="FunFam" id="3.30.160.60:FF:000624">
    <property type="entry name" value="zinc finger protein 697"/>
    <property type="match status" value="1"/>
</dbReference>
<dbReference type="Gene3D" id="3.30.160.60">
    <property type="entry name" value="Classic Zinc Finger"/>
    <property type="match status" value="4"/>
</dbReference>
<keyword evidence="8" id="KW-0175">Coiled coil</keyword>
<accession>A0A8C9YKR2</accession>
<feature type="compositionally biased region" description="Polar residues" evidence="9">
    <location>
        <begin position="136"/>
        <end position="147"/>
    </location>
</feature>
<keyword evidence="5" id="KW-0862">Zinc</keyword>
<dbReference type="FunFam" id="3.30.160.60:FF:000670">
    <property type="entry name" value="zinc finger protein 22"/>
    <property type="match status" value="1"/>
</dbReference>
<evidence type="ECO:0000256" key="7">
    <source>
        <dbReference type="PROSITE-ProRule" id="PRU00042"/>
    </source>
</evidence>
<comment type="subcellular location">
    <subcellularLocation>
        <location evidence="1">Nucleus</location>
    </subcellularLocation>
</comment>
<evidence type="ECO:0000313" key="11">
    <source>
        <dbReference type="Ensembl" id="ENSSLUP00000027509.1"/>
    </source>
</evidence>
<dbReference type="Pfam" id="PF00096">
    <property type="entry name" value="zf-C2H2"/>
    <property type="match status" value="3"/>
</dbReference>
<feature type="domain" description="C2H2-type" evidence="10">
    <location>
        <begin position="310"/>
        <end position="337"/>
    </location>
</feature>
<feature type="domain" description="C2H2-type" evidence="10">
    <location>
        <begin position="282"/>
        <end position="309"/>
    </location>
</feature>
<name>A0A8C9YKR2_SANLU</name>
<keyword evidence="4 7" id="KW-0863">Zinc-finger</keyword>
<dbReference type="GeneID" id="116056500"/>
<keyword evidence="3" id="KW-0677">Repeat</keyword>
<reference evidence="11" key="1">
    <citation type="submission" date="2025-08" db="UniProtKB">
        <authorList>
            <consortium name="Ensembl"/>
        </authorList>
    </citation>
    <scope>IDENTIFICATION</scope>
</reference>
<keyword evidence="6" id="KW-0539">Nucleus</keyword>